<organism evidence="2 3">
    <name type="scientific">Plasmodium gallinaceum</name>
    <dbReference type="NCBI Taxonomy" id="5849"/>
    <lineage>
        <taxon>Eukaryota</taxon>
        <taxon>Sar</taxon>
        <taxon>Alveolata</taxon>
        <taxon>Apicomplexa</taxon>
        <taxon>Aconoidasida</taxon>
        <taxon>Haemosporida</taxon>
        <taxon>Plasmodiidae</taxon>
        <taxon>Plasmodium</taxon>
        <taxon>Plasmodium (Haemamoeba)</taxon>
    </lineage>
</organism>
<dbReference type="GeneID" id="39729726"/>
<gene>
    <name evidence="2" type="ORF">PGAL8A_00120100</name>
</gene>
<proteinExistence type="predicted"/>
<comment type="caution">
    <text evidence="2">The sequence shown here is derived from an EMBL/GenBank/DDBJ whole genome shotgun (WGS) entry which is preliminary data.</text>
</comment>
<dbReference type="RefSeq" id="XP_028526316.1">
    <property type="nucleotide sequence ID" value="XM_028674713.1"/>
</dbReference>
<dbReference type="AlphaFoldDB" id="A0A1J1GM49"/>
<dbReference type="VEuPathDB" id="PlasmoDB:PGAL8A_00120100"/>
<feature type="coiled-coil region" evidence="1">
    <location>
        <begin position="499"/>
        <end position="545"/>
    </location>
</feature>
<accession>A0A1J1GM49</accession>
<name>A0A1J1GM49_PLAGA</name>
<sequence>MNTVKGSAKELFRQMKEELNYRSNSNELYDLISNVSSEGNTSKDYYNEMKYLKKDQLKAYICKLRKEIKNYKIKETNFIIEIKYLRRKVIRLKNVIENDRIFKYQRNFSVKNYERESNSLQNNFYNYNINNSEKSFKPYSSSTYHNNPLKSIHSNLKFKNFSIRSINDSIHNSRRRSIKNYDSCSFKYTNANNNKMILQKNASKSNSISSFYKDKGRYNNSFYMDYKNKLNSNDNTQKKKYFPNRSFSSISKFELKKHLISNNKNIRNLSSEINNIISKGIKNYYNSKDSILSNKNINIPPNKLLEKSSNNENYTNKNNNKITLNNLNIKEIKKNYNCDIYNYNYHQNILNKKYSSPYSFKKSKLINNNKKNTENIIKRNIENVSSKIIELPLSDNDSKKNNLKNNKISKIRKNDINSINNIINMKNDSEKIQRIDSTSSNQKIKTYLEKNSPNIHNEKNTKKKKSNKEKLCITKLKNKDDKKYSEFHNSINHIKTQISNSEKEEIKKKQNNLLKLKKNIDLELKENFRKELEQLKNRNNKLISKPNNFYNFSIDSSRSSSSHNDNNNNKINLEKKNFKYNINNNPLRESNVLNISFNDIDKRISNLQNYLKNTRK</sequence>
<reference evidence="2" key="1">
    <citation type="submission" date="2015-04" db="EMBL/GenBank/DDBJ databases">
        <authorList>
            <consortium name="Pathogen Informatics"/>
        </authorList>
    </citation>
    <scope>NUCLEOTIDE SEQUENCE [LARGE SCALE GENOMIC DNA]</scope>
    <source>
        <strain evidence="2">8A</strain>
    </source>
</reference>
<keyword evidence="1" id="KW-0175">Coiled coil</keyword>
<dbReference type="Proteomes" id="UP000220797">
    <property type="component" value="Unassembled WGS sequence"/>
</dbReference>
<evidence type="ECO:0000256" key="1">
    <source>
        <dbReference type="SAM" id="Coils"/>
    </source>
</evidence>
<keyword evidence="3" id="KW-1185">Reference proteome</keyword>
<evidence type="ECO:0000313" key="2">
    <source>
        <dbReference type="EMBL" id="CRG93494.1"/>
    </source>
</evidence>
<evidence type="ECO:0000313" key="3">
    <source>
        <dbReference type="Proteomes" id="UP000220797"/>
    </source>
</evidence>
<dbReference type="OrthoDB" id="372486at2759"/>
<protein>
    <submittedName>
        <fullName evidence="2">Uncharacterized protein</fullName>
    </submittedName>
</protein>
<dbReference type="EMBL" id="CVMV01000016">
    <property type="protein sequence ID" value="CRG93494.1"/>
    <property type="molecule type" value="Genomic_DNA"/>
</dbReference>